<evidence type="ECO:0000256" key="6">
    <source>
        <dbReference type="ARBA" id="ARBA00022801"/>
    </source>
</evidence>
<dbReference type="InterPro" id="IPR001461">
    <property type="entry name" value="Aspartic_peptidase_A1"/>
</dbReference>
<feature type="domain" description="Peptidase A1" evidence="10">
    <location>
        <begin position="90"/>
        <end position="405"/>
    </location>
</feature>
<comment type="similarity">
    <text evidence="2">Belongs to the peptidase A1 family.</text>
</comment>
<dbReference type="EnsemblPlants" id="AES97042">
    <property type="protein sequence ID" value="AES97042"/>
    <property type="gene ID" value="MTR_5g044570"/>
</dbReference>
<dbReference type="InterPro" id="IPR051708">
    <property type="entry name" value="Plant_Aspart_Prot_A1"/>
</dbReference>
<keyword evidence="5" id="KW-0064">Aspartyl protease</keyword>
<dbReference type="PROSITE" id="PS51767">
    <property type="entry name" value="PEPTIDASE_A1"/>
    <property type="match status" value="1"/>
</dbReference>
<evidence type="ECO:0000256" key="1">
    <source>
        <dbReference type="ARBA" id="ARBA00004613"/>
    </source>
</evidence>
<dbReference type="InterPro" id="IPR034161">
    <property type="entry name" value="Pepsin-like_plant"/>
</dbReference>
<dbReference type="InterPro" id="IPR032799">
    <property type="entry name" value="TAXi_C"/>
</dbReference>
<dbReference type="Pfam" id="PF14543">
    <property type="entry name" value="TAXi_N"/>
    <property type="match status" value="2"/>
</dbReference>
<dbReference type="Pfam" id="PF14541">
    <property type="entry name" value="TAXi_C"/>
    <property type="match status" value="1"/>
</dbReference>
<dbReference type="GO" id="GO:0005576">
    <property type="term" value="C:extracellular region"/>
    <property type="evidence" value="ECO:0000318"/>
    <property type="project" value="GO_Central"/>
</dbReference>
<dbReference type="Proteomes" id="UP000002051">
    <property type="component" value="Chromosome 5"/>
</dbReference>
<dbReference type="InterPro" id="IPR033121">
    <property type="entry name" value="PEPTIDASE_A1"/>
</dbReference>
<evidence type="ECO:0000256" key="9">
    <source>
        <dbReference type="SAM" id="SignalP"/>
    </source>
</evidence>
<reference evidence="12" key="3">
    <citation type="submission" date="2015-04" db="UniProtKB">
        <authorList>
            <consortium name="EnsemblPlants"/>
        </authorList>
    </citation>
    <scope>IDENTIFICATION</scope>
    <source>
        <strain evidence="12">cv. Jemalong A17</strain>
    </source>
</reference>
<evidence type="ECO:0000259" key="10">
    <source>
        <dbReference type="PROSITE" id="PS51767"/>
    </source>
</evidence>
<dbReference type="PRINTS" id="PR00792">
    <property type="entry name" value="PEPSIN"/>
</dbReference>
<keyword evidence="6" id="KW-0378">Hydrolase</keyword>
<dbReference type="eggNOG" id="KOG1339">
    <property type="taxonomic scope" value="Eukaryota"/>
</dbReference>
<accession>G7JXY8</accession>
<evidence type="ECO:0000256" key="5">
    <source>
        <dbReference type="ARBA" id="ARBA00022750"/>
    </source>
</evidence>
<feature type="signal peptide" evidence="9">
    <location>
        <begin position="1"/>
        <end position="22"/>
    </location>
</feature>
<evidence type="ECO:0000313" key="11">
    <source>
        <dbReference type="EMBL" id="AES97042.1"/>
    </source>
</evidence>
<dbReference type="OMA" id="CDGHSCP"/>
<feature type="active site" evidence="8">
    <location>
        <position position="288"/>
    </location>
</feature>
<keyword evidence="9" id="KW-0732">Signal</keyword>
<gene>
    <name evidence="11" type="ordered locus">MTR_5g044570</name>
</gene>
<dbReference type="PANTHER" id="PTHR47967">
    <property type="entry name" value="OS07G0603500 PROTEIN-RELATED"/>
    <property type="match status" value="1"/>
</dbReference>
<evidence type="ECO:0000313" key="13">
    <source>
        <dbReference type="Proteomes" id="UP000002051"/>
    </source>
</evidence>
<evidence type="ECO:0000256" key="8">
    <source>
        <dbReference type="PIRSR" id="PIRSR601461-1"/>
    </source>
</evidence>
<sequence>MRFYSSFVLLLFCFCRLSLTKTQNHGFNVELIHPISSRSPFYNPKETQIQRISSILNYSINRVRYLNHVFSFSPNKIQDVPLSSFMGAGYVMSYSIGTPPFQLYSLIDTGNDNIWFQCKPCKPCLNQTSPMFHPSKSSTYKTIPCTSPICKNADGHYLGVDTLTLNSNNGTPISFKNIVIGCGHRNQGPLEGYVSGNIGLARGPLSFISQLNSSIGGKFSYCLVPLFSKENVSSKLHFGDKSTVSGLGTVSTPIKEENGYFVSLEAFSVGDHIIKLENSDNRGNSIIDSGTTMTILPKDVYSRLESVVLDMVKLKRVKDPSQQFNLCYQTTSTTLLTKVLIITAHFSGSEVHLNALNTFYPITDEVICFAFVSGGNFSSLAIFGNVVQQNFLVGFDLNKKTISFKPTDCTKH</sequence>
<name>G7JXY8_MEDTR</name>
<dbReference type="Gene3D" id="2.40.70.10">
    <property type="entry name" value="Acid Proteases"/>
    <property type="match status" value="2"/>
</dbReference>
<dbReference type="AlphaFoldDB" id="G7JXY8"/>
<dbReference type="GO" id="GO:0006508">
    <property type="term" value="P:proteolysis"/>
    <property type="evidence" value="ECO:0007669"/>
    <property type="project" value="UniProtKB-KW"/>
</dbReference>
<dbReference type="CDD" id="cd05476">
    <property type="entry name" value="pepsin_A_like_plant"/>
    <property type="match status" value="1"/>
</dbReference>
<feature type="active site" evidence="8">
    <location>
        <position position="108"/>
    </location>
</feature>
<keyword evidence="3" id="KW-0964">Secreted</keyword>
<evidence type="ECO:0000256" key="3">
    <source>
        <dbReference type="ARBA" id="ARBA00022525"/>
    </source>
</evidence>
<dbReference type="FunFam" id="2.40.70.10:FF:000050">
    <property type="entry name" value="Aspartic proteinase CDR1"/>
    <property type="match status" value="1"/>
</dbReference>
<feature type="chain" id="PRO_5014573200" evidence="9">
    <location>
        <begin position="23"/>
        <end position="412"/>
    </location>
</feature>
<dbReference type="SUPFAM" id="SSF50630">
    <property type="entry name" value="Acid proteases"/>
    <property type="match status" value="1"/>
</dbReference>
<keyword evidence="7" id="KW-0325">Glycoprotein</keyword>
<dbReference type="EMBL" id="CM001221">
    <property type="protein sequence ID" value="AES97042.1"/>
    <property type="molecule type" value="Genomic_DNA"/>
</dbReference>
<reference evidence="11 13" key="1">
    <citation type="journal article" date="2011" name="Nature">
        <title>The Medicago genome provides insight into the evolution of rhizobial symbioses.</title>
        <authorList>
            <person name="Young N.D."/>
            <person name="Debelle F."/>
            <person name="Oldroyd G.E."/>
            <person name="Geurts R."/>
            <person name="Cannon S.B."/>
            <person name="Udvardi M.K."/>
            <person name="Benedito V.A."/>
            <person name="Mayer K.F."/>
            <person name="Gouzy J."/>
            <person name="Schoof H."/>
            <person name="Van de Peer Y."/>
            <person name="Proost S."/>
            <person name="Cook D.R."/>
            <person name="Meyers B.C."/>
            <person name="Spannagl M."/>
            <person name="Cheung F."/>
            <person name="De Mita S."/>
            <person name="Krishnakumar V."/>
            <person name="Gundlach H."/>
            <person name="Zhou S."/>
            <person name="Mudge J."/>
            <person name="Bharti A.K."/>
            <person name="Murray J.D."/>
            <person name="Naoumkina M.A."/>
            <person name="Rosen B."/>
            <person name="Silverstein K.A."/>
            <person name="Tang H."/>
            <person name="Rombauts S."/>
            <person name="Zhao P.X."/>
            <person name="Zhou P."/>
            <person name="Barbe V."/>
            <person name="Bardou P."/>
            <person name="Bechner M."/>
            <person name="Bellec A."/>
            <person name="Berger A."/>
            <person name="Berges H."/>
            <person name="Bidwell S."/>
            <person name="Bisseling T."/>
            <person name="Choisne N."/>
            <person name="Couloux A."/>
            <person name="Denny R."/>
            <person name="Deshpande S."/>
            <person name="Dai X."/>
            <person name="Doyle J.J."/>
            <person name="Dudez A.M."/>
            <person name="Farmer A.D."/>
            <person name="Fouteau S."/>
            <person name="Franken C."/>
            <person name="Gibelin C."/>
            <person name="Gish J."/>
            <person name="Goldstein S."/>
            <person name="Gonzalez A.J."/>
            <person name="Green P.J."/>
            <person name="Hallab A."/>
            <person name="Hartog M."/>
            <person name="Hua A."/>
            <person name="Humphray S.J."/>
            <person name="Jeong D.H."/>
            <person name="Jing Y."/>
            <person name="Jocker A."/>
            <person name="Kenton S.M."/>
            <person name="Kim D.J."/>
            <person name="Klee K."/>
            <person name="Lai H."/>
            <person name="Lang C."/>
            <person name="Lin S."/>
            <person name="Macmil S.L."/>
            <person name="Magdelenat G."/>
            <person name="Matthews L."/>
            <person name="McCorrison J."/>
            <person name="Monaghan E.L."/>
            <person name="Mun J.H."/>
            <person name="Najar F.Z."/>
            <person name="Nicholson C."/>
            <person name="Noirot C."/>
            <person name="O'Bleness M."/>
            <person name="Paule C.R."/>
            <person name="Poulain J."/>
            <person name="Prion F."/>
            <person name="Qin B."/>
            <person name="Qu C."/>
            <person name="Retzel E.F."/>
            <person name="Riddle C."/>
            <person name="Sallet E."/>
            <person name="Samain S."/>
            <person name="Samson N."/>
            <person name="Sanders I."/>
            <person name="Saurat O."/>
            <person name="Scarpelli C."/>
            <person name="Schiex T."/>
            <person name="Segurens B."/>
            <person name="Severin A.J."/>
            <person name="Sherrier D.J."/>
            <person name="Shi R."/>
            <person name="Sims S."/>
            <person name="Singer S.R."/>
            <person name="Sinharoy S."/>
            <person name="Sterck L."/>
            <person name="Viollet A."/>
            <person name="Wang B.B."/>
            <person name="Wang K."/>
            <person name="Wang M."/>
            <person name="Wang X."/>
            <person name="Warfsmann J."/>
            <person name="Weissenbach J."/>
            <person name="White D.D."/>
            <person name="White J.D."/>
            <person name="Wiley G.B."/>
            <person name="Wincker P."/>
            <person name="Xing Y."/>
            <person name="Yang L."/>
            <person name="Yao Z."/>
            <person name="Ying F."/>
            <person name="Zhai J."/>
            <person name="Zhou L."/>
            <person name="Zuber A."/>
            <person name="Denarie J."/>
            <person name="Dixon R.A."/>
            <person name="May G.D."/>
            <person name="Schwartz D.C."/>
            <person name="Rogers J."/>
            <person name="Quetier F."/>
            <person name="Town C.D."/>
            <person name="Roe B.A."/>
        </authorList>
    </citation>
    <scope>NUCLEOTIDE SEQUENCE [LARGE SCALE GENOMIC DNA]</scope>
    <source>
        <strain evidence="11">A17</strain>
        <strain evidence="12 13">cv. Jemalong A17</strain>
    </source>
</reference>
<dbReference type="InterPro" id="IPR032861">
    <property type="entry name" value="TAXi_N"/>
</dbReference>
<evidence type="ECO:0000313" key="12">
    <source>
        <dbReference type="EnsemblPlants" id="AES97042"/>
    </source>
</evidence>
<keyword evidence="13" id="KW-1185">Reference proteome</keyword>
<keyword evidence="4 11" id="KW-0645">Protease</keyword>
<protein>
    <submittedName>
        <fullName evidence="11">Eukaryotic aspartyl protease family protein</fullName>
    </submittedName>
</protein>
<evidence type="ECO:0000256" key="7">
    <source>
        <dbReference type="ARBA" id="ARBA00023180"/>
    </source>
</evidence>
<reference evidence="11 13" key="2">
    <citation type="journal article" date="2014" name="BMC Genomics">
        <title>An improved genome release (version Mt4.0) for the model legume Medicago truncatula.</title>
        <authorList>
            <person name="Tang H."/>
            <person name="Krishnakumar V."/>
            <person name="Bidwell S."/>
            <person name="Rosen B."/>
            <person name="Chan A."/>
            <person name="Zhou S."/>
            <person name="Gentzbittel L."/>
            <person name="Childs K.L."/>
            <person name="Yandell M."/>
            <person name="Gundlach H."/>
            <person name="Mayer K.F."/>
            <person name="Schwartz D.C."/>
            <person name="Town C.D."/>
        </authorList>
    </citation>
    <scope>GENOME REANNOTATION</scope>
    <source>
        <strain evidence="12 13">cv. Jemalong A17</strain>
    </source>
</reference>
<dbReference type="PANTHER" id="PTHR47967:SF66">
    <property type="entry name" value="ASPARTIC PROTEINASE CDR1-RELATED"/>
    <property type="match status" value="1"/>
</dbReference>
<dbReference type="HOGENOM" id="CLU_005738_5_2_1"/>
<evidence type="ECO:0000256" key="2">
    <source>
        <dbReference type="ARBA" id="ARBA00007447"/>
    </source>
</evidence>
<dbReference type="PaxDb" id="3880-AES97042"/>
<organism evidence="11 13">
    <name type="scientific">Medicago truncatula</name>
    <name type="common">Barrel medic</name>
    <name type="synonym">Medicago tribuloides</name>
    <dbReference type="NCBI Taxonomy" id="3880"/>
    <lineage>
        <taxon>Eukaryota</taxon>
        <taxon>Viridiplantae</taxon>
        <taxon>Streptophyta</taxon>
        <taxon>Embryophyta</taxon>
        <taxon>Tracheophyta</taxon>
        <taxon>Spermatophyta</taxon>
        <taxon>Magnoliopsida</taxon>
        <taxon>eudicotyledons</taxon>
        <taxon>Gunneridae</taxon>
        <taxon>Pentapetalae</taxon>
        <taxon>rosids</taxon>
        <taxon>fabids</taxon>
        <taxon>Fabales</taxon>
        <taxon>Fabaceae</taxon>
        <taxon>Papilionoideae</taxon>
        <taxon>50 kb inversion clade</taxon>
        <taxon>NPAAA clade</taxon>
        <taxon>Hologalegina</taxon>
        <taxon>IRL clade</taxon>
        <taxon>Trifolieae</taxon>
        <taxon>Medicago</taxon>
    </lineage>
</organism>
<dbReference type="InterPro" id="IPR021109">
    <property type="entry name" value="Peptidase_aspartic_dom_sf"/>
</dbReference>
<dbReference type="GO" id="GO:0004190">
    <property type="term" value="F:aspartic-type endopeptidase activity"/>
    <property type="evidence" value="ECO:0000318"/>
    <property type="project" value="GO_Central"/>
</dbReference>
<proteinExistence type="inferred from homology"/>
<comment type="subcellular location">
    <subcellularLocation>
        <location evidence="1">Secreted</location>
    </subcellularLocation>
</comment>
<evidence type="ECO:0000256" key="4">
    <source>
        <dbReference type="ARBA" id="ARBA00022670"/>
    </source>
</evidence>